<evidence type="ECO:0000256" key="1">
    <source>
        <dbReference type="SAM" id="Coils"/>
    </source>
</evidence>
<gene>
    <name evidence="2" type="ORF">EBH_0028910</name>
</gene>
<evidence type="ECO:0000313" key="2">
    <source>
        <dbReference type="EMBL" id="CDJ46394.1"/>
    </source>
</evidence>
<accession>U6LCW4</accession>
<proteinExistence type="predicted"/>
<reference evidence="2" key="2">
    <citation type="submission" date="2013-10" db="EMBL/GenBank/DDBJ databases">
        <authorList>
            <person name="Aslett M."/>
        </authorList>
    </citation>
    <scope>NUCLEOTIDE SEQUENCE [LARGE SCALE GENOMIC DNA]</scope>
    <source>
        <strain evidence="2">Houghton</strain>
    </source>
</reference>
<name>U6LCW4_9EIME</name>
<protein>
    <submittedName>
        <fullName evidence="2">Uncharacterized protein</fullName>
    </submittedName>
</protein>
<evidence type="ECO:0000313" key="3">
    <source>
        <dbReference type="Proteomes" id="UP000030750"/>
    </source>
</evidence>
<reference evidence="2" key="1">
    <citation type="submission" date="2013-10" db="EMBL/GenBank/DDBJ databases">
        <title>Genomic analysis of the causative agents of coccidiosis in chickens.</title>
        <authorList>
            <person name="Reid A.J."/>
            <person name="Blake D."/>
            <person name="Billington K."/>
            <person name="Browne H."/>
            <person name="Dunn M."/>
            <person name="Hung S."/>
            <person name="Kawahara F."/>
            <person name="Miranda-Saavedra D."/>
            <person name="Mourier T."/>
            <person name="Nagra H."/>
            <person name="Otto T.D."/>
            <person name="Rawlings N."/>
            <person name="Sanchez A."/>
            <person name="Sanders M."/>
            <person name="Subramaniam C."/>
            <person name="Tay Y."/>
            <person name="Dear P."/>
            <person name="Doerig C."/>
            <person name="Gruber A."/>
            <person name="Parkinson J."/>
            <person name="Shirley M."/>
            <person name="Wan K.L."/>
            <person name="Berriman M."/>
            <person name="Tomley F."/>
            <person name="Pain A."/>
        </authorList>
    </citation>
    <scope>NUCLEOTIDE SEQUENCE [LARGE SCALE GENOMIC DNA]</scope>
    <source>
        <strain evidence="2">Houghton</strain>
    </source>
</reference>
<dbReference type="EMBL" id="HG710369">
    <property type="protein sequence ID" value="CDJ46394.1"/>
    <property type="molecule type" value="Genomic_DNA"/>
</dbReference>
<keyword evidence="3" id="KW-1185">Reference proteome</keyword>
<sequence>MPGNDEGLLLLRVHPNVSDTAALDSSAVSAFGYKSFLQEEAAAAAAAAAEEEEAAAAAAAAAEAAAAEEQEEAAAAAAAAADNGDLTTEEFDRIQQMLEQTRLQEDEN</sequence>
<keyword evidence="1" id="KW-0175">Coiled coil</keyword>
<organism evidence="2 3">
    <name type="scientific">Eimeria brunetti</name>
    <dbReference type="NCBI Taxonomy" id="51314"/>
    <lineage>
        <taxon>Eukaryota</taxon>
        <taxon>Sar</taxon>
        <taxon>Alveolata</taxon>
        <taxon>Apicomplexa</taxon>
        <taxon>Conoidasida</taxon>
        <taxon>Coccidia</taxon>
        <taxon>Eucoccidiorida</taxon>
        <taxon>Eimeriorina</taxon>
        <taxon>Eimeriidae</taxon>
        <taxon>Eimeria</taxon>
    </lineage>
</organism>
<dbReference type="Proteomes" id="UP000030750">
    <property type="component" value="Unassembled WGS sequence"/>
</dbReference>
<dbReference type="VEuPathDB" id="ToxoDB:EBH_0028910"/>
<dbReference type="AlphaFoldDB" id="U6LCW4"/>
<feature type="coiled-coil region" evidence="1">
    <location>
        <begin position="34"/>
        <end position="79"/>
    </location>
</feature>